<keyword evidence="3" id="KW-1185">Reference proteome</keyword>
<protein>
    <submittedName>
        <fullName evidence="2">Uncharacterized protein</fullName>
    </submittedName>
</protein>
<organism evidence="2 3">
    <name type="scientific">Stegodyphus mimosarum</name>
    <name type="common">African social velvet spider</name>
    <dbReference type="NCBI Taxonomy" id="407821"/>
    <lineage>
        <taxon>Eukaryota</taxon>
        <taxon>Metazoa</taxon>
        <taxon>Ecdysozoa</taxon>
        <taxon>Arthropoda</taxon>
        <taxon>Chelicerata</taxon>
        <taxon>Arachnida</taxon>
        <taxon>Araneae</taxon>
        <taxon>Araneomorphae</taxon>
        <taxon>Entelegynae</taxon>
        <taxon>Eresoidea</taxon>
        <taxon>Eresidae</taxon>
        <taxon>Stegodyphus</taxon>
    </lineage>
</organism>
<reference evidence="2 3" key="1">
    <citation type="submission" date="2013-11" db="EMBL/GenBank/DDBJ databases">
        <title>Genome sequencing of Stegodyphus mimosarum.</title>
        <authorList>
            <person name="Bechsgaard J."/>
        </authorList>
    </citation>
    <scope>NUCLEOTIDE SEQUENCE [LARGE SCALE GENOMIC DNA]</scope>
</reference>
<feature type="transmembrane region" description="Helical" evidence="1">
    <location>
        <begin position="12"/>
        <end position="37"/>
    </location>
</feature>
<evidence type="ECO:0000313" key="2">
    <source>
        <dbReference type="EMBL" id="KFM56999.1"/>
    </source>
</evidence>
<evidence type="ECO:0000256" key="1">
    <source>
        <dbReference type="SAM" id="Phobius"/>
    </source>
</evidence>
<dbReference type="AlphaFoldDB" id="A0A087SVW0"/>
<dbReference type="EMBL" id="KK112187">
    <property type="protein sequence ID" value="KFM56999.1"/>
    <property type="molecule type" value="Genomic_DNA"/>
</dbReference>
<keyword evidence="1" id="KW-0472">Membrane</keyword>
<gene>
    <name evidence="2" type="ORF">X975_25593</name>
</gene>
<evidence type="ECO:0000313" key="3">
    <source>
        <dbReference type="Proteomes" id="UP000054359"/>
    </source>
</evidence>
<feature type="non-terminal residue" evidence="2">
    <location>
        <position position="45"/>
    </location>
</feature>
<name>A0A087SVW0_STEMI</name>
<accession>A0A087SVW0</accession>
<dbReference type="Proteomes" id="UP000054359">
    <property type="component" value="Unassembled WGS sequence"/>
</dbReference>
<keyword evidence="1" id="KW-1133">Transmembrane helix</keyword>
<keyword evidence="1" id="KW-0812">Transmembrane</keyword>
<proteinExistence type="predicted"/>
<sequence>MFSAIAVRREIKFVLATLVLYFRVTLKFLAVLFTVVFSHYSSIIG</sequence>